<accession>A0ABR5PSM3</accession>
<evidence type="ECO:0000313" key="2">
    <source>
        <dbReference type="Proteomes" id="UP000051735"/>
    </source>
</evidence>
<name>A0ABR5PSM3_9LACO</name>
<evidence type="ECO:0000313" key="1">
    <source>
        <dbReference type="EMBL" id="KRM34531.1"/>
    </source>
</evidence>
<dbReference type="SUPFAM" id="SSF63825">
    <property type="entry name" value="YWTD domain"/>
    <property type="match status" value="1"/>
</dbReference>
<organism evidence="1 2">
    <name type="scientific">Lactobacillus intestinalis DSM 6629</name>
    <dbReference type="NCBI Taxonomy" id="1423761"/>
    <lineage>
        <taxon>Bacteria</taxon>
        <taxon>Bacillati</taxon>
        <taxon>Bacillota</taxon>
        <taxon>Bacilli</taxon>
        <taxon>Lactobacillales</taxon>
        <taxon>Lactobacillaceae</taxon>
        <taxon>Lactobacillus</taxon>
    </lineage>
</organism>
<proteinExistence type="predicted"/>
<reference evidence="1 2" key="1">
    <citation type="journal article" date="2015" name="Genome Announc.">
        <title>Expanding the biotechnology potential of lactobacilli through comparative genomics of 213 strains and associated genera.</title>
        <authorList>
            <person name="Sun Z."/>
            <person name="Harris H.M."/>
            <person name="McCann A."/>
            <person name="Guo C."/>
            <person name="Argimon S."/>
            <person name="Zhang W."/>
            <person name="Yang X."/>
            <person name="Jeffery I.B."/>
            <person name="Cooney J.C."/>
            <person name="Kagawa T.F."/>
            <person name="Liu W."/>
            <person name="Song Y."/>
            <person name="Salvetti E."/>
            <person name="Wrobel A."/>
            <person name="Rasinkangas P."/>
            <person name="Parkhill J."/>
            <person name="Rea M.C."/>
            <person name="O'Sullivan O."/>
            <person name="Ritari J."/>
            <person name="Douillard F.P."/>
            <person name="Paul Ross R."/>
            <person name="Yang R."/>
            <person name="Briner A.E."/>
            <person name="Felis G.E."/>
            <person name="de Vos W.M."/>
            <person name="Barrangou R."/>
            <person name="Klaenhammer T.R."/>
            <person name="Caufield P.W."/>
            <person name="Cui Y."/>
            <person name="Zhang H."/>
            <person name="O'Toole P.W."/>
        </authorList>
    </citation>
    <scope>NUCLEOTIDE SEQUENCE [LARGE SCALE GENOMIC DNA]</scope>
    <source>
        <strain evidence="1 2">DSM 6629</strain>
    </source>
</reference>
<comment type="caution">
    <text evidence="1">The sequence shown here is derived from an EMBL/GenBank/DDBJ whole genome shotgun (WGS) entry which is preliminary data.</text>
</comment>
<dbReference type="Gene3D" id="2.130.10.10">
    <property type="entry name" value="YVTN repeat-like/Quinoprotein amine dehydrogenase"/>
    <property type="match status" value="1"/>
</dbReference>
<dbReference type="EMBL" id="AZGN01000003">
    <property type="protein sequence ID" value="KRM34531.1"/>
    <property type="molecule type" value="Genomic_DNA"/>
</dbReference>
<evidence type="ECO:0008006" key="3">
    <source>
        <dbReference type="Google" id="ProtNLM"/>
    </source>
</evidence>
<protein>
    <recommendedName>
        <fullName evidence="3">Lipoprotein</fullName>
    </recommendedName>
</protein>
<gene>
    <name evidence="1" type="ORF">FC44_GL001243</name>
</gene>
<keyword evidence="2" id="KW-1185">Reference proteome</keyword>
<dbReference type="InterPro" id="IPR015943">
    <property type="entry name" value="WD40/YVTN_repeat-like_dom_sf"/>
</dbReference>
<sequence length="361" mass="40261">MSGIGVGGYYGYQWWQNQELQKTRPTVVKAKDGTNTNAAWHKLPAYQKELRQRYSFINKTANYVPPRTWDGKDAVIPGLVSTKSYNFETKKWDTADSMTPQGITVAGKYILITAYDGAHKHASVIYVLDKKTGKYIKTVQVKGKPHLGGIAYDPVAKNIWVTGSLGDSSALMSFTLKTLEKYKENEHLPIEYNNQISIPSMERASAVTYYDDQLFVGFFNMYGHGRVAAYSIARSGKNKGSITNNEIRAVTGAVEWSDPSGETSMDKQIQGLAIYDNKIFLSQSYGSGDSKLYIFPTSALNALDEKNAELVIDMPPYLEQITAYKGQLLCIFESGSKIYAKPHIMIMDRILSLNINALFGN</sequence>
<dbReference type="Proteomes" id="UP000051735">
    <property type="component" value="Unassembled WGS sequence"/>
</dbReference>